<protein>
    <submittedName>
        <fullName evidence="1">Uncharacterized protein</fullName>
    </submittedName>
</protein>
<evidence type="ECO:0000313" key="2">
    <source>
        <dbReference type="Proteomes" id="UP000799750"/>
    </source>
</evidence>
<accession>A0A6A6RDQ7</accession>
<reference evidence="1" key="1">
    <citation type="journal article" date="2020" name="Stud. Mycol.">
        <title>101 Dothideomycetes genomes: a test case for predicting lifestyles and emergence of pathogens.</title>
        <authorList>
            <person name="Haridas S."/>
            <person name="Albert R."/>
            <person name="Binder M."/>
            <person name="Bloem J."/>
            <person name="Labutti K."/>
            <person name="Salamov A."/>
            <person name="Andreopoulos B."/>
            <person name="Baker S."/>
            <person name="Barry K."/>
            <person name="Bills G."/>
            <person name="Bluhm B."/>
            <person name="Cannon C."/>
            <person name="Castanera R."/>
            <person name="Culley D."/>
            <person name="Daum C."/>
            <person name="Ezra D."/>
            <person name="Gonzalez J."/>
            <person name="Henrissat B."/>
            <person name="Kuo A."/>
            <person name="Liang C."/>
            <person name="Lipzen A."/>
            <person name="Lutzoni F."/>
            <person name="Magnuson J."/>
            <person name="Mondo S."/>
            <person name="Nolan M."/>
            <person name="Ohm R."/>
            <person name="Pangilinan J."/>
            <person name="Park H.-J."/>
            <person name="Ramirez L."/>
            <person name="Alfaro M."/>
            <person name="Sun H."/>
            <person name="Tritt A."/>
            <person name="Yoshinaga Y."/>
            <person name="Zwiers L.-H."/>
            <person name="Turgeon B."/>
            <person name="Goodwin S."/>
            <person name="Spatafora J."/>
            <person name="Crous P."/>
            <person name="Grigoriev I."/>
        </authorList>
    </citation>
    <scope>NUCLEOTIDE SEQUENCE</scope>
    <source>
        <strain evidence="1">CBS 269.34</strain>
    </source>
</reference>
<dbReference type="Proteomes" id="UP000799750">
    <property type="component" value="Unassembled WGS sequence"/>
</dbReference>
<dbReference type="AlphaFoldDB" id="A0A6A6RDQ7"/>
<evidence type="ECO:0000313" key="1">
    <source>
        <dbReference type="EMBL" id="KAF2502875.1"/>
    </source>
</evidence>
<proteinExistence type="predicted"/>
<dbReference type="EMBL" id="MU004181">
    <property type="protein sequence ID" value="KAF2502875.1"/>
    <property type="molecule type" value="Genomic_DNA"/>
</dbReference>
<sequence>MAQHIALPSRQKLSVDQKRNTFMEALSAEIDKQHNAPPGCTHADYIDPARTTTRNIIARWNYKARKSPNISAVRMVWYRGFDPAHNLNPRSLQNVFNRALLNAAARHYIIDLNPHNPTPLHAAFAAAMAEAREEPASFVARDRYVSVWNSEKAGEFWLLNAAEEGGVV</sequence>
<dbReference type="OrthoDB" id="10345471at2759"/>
<organism evidence="1 2">
    <name type="scientific">Lophium mytilinum</name>
    <dbReference type="NCBI Taxonomy" id="390894"/>
    <lineage>
        <taxon>Eukaryota</taxon>
        <taxon>Fungi</taxon>
        <taxon>Dikarya</taxon>
        <taxon>Ascomycota</taxon>
        <taxon>Pezizomycotina</taxon>
        <taxon>Dothideomycetes</taxon>
        <taxon>Pleosporomycetidae</taxon>
        <taxon>Mytilinidiales</taxon>
        <taxon>Mytilinidiaceae</taxon>
        <taxon>Lophium</taxon>
    </lineage>
</organism>
<gene>
    <name evidence="1" type="ORF">BU16DRAFT_533173</name>
</gene>
<name>A0A6A6RDQ7_9PEZI</name>
<keyword evidence="2" id="KW-1185">Reference proteome</keyword>